<accession>A0A8K0UN78</accession>
<dbReference type="SUPFAM" id="SSF56281">
    <property type="entry name" value="Metallo-hydrolase/oxidoreductase"/>
    <property type="match status" value="1"/>
</dbReference>
<dbReference type="OrthoDB" id="341300at2759"/>
<organism evidence="3 4">
    <name type="scientific">Cristinia sonorae</name>
    <dbReference type="NCBI Taxonomy" id="1940300"/>
    <lineage>
        <taxon>Eukaryota</taxon>
        <taxon>Fungi</taxon>
        <taxon>Dikarya</taxon>
        <taxon>Basidiomycota</taxon>
        <taxon>Agaricomycotina</taxon>
        <taxon>Agaricomycetes</taxon>
        <taxon>Agaricomycetidae</taxon>
        <taxon>Agaricales</taxon>
        <taxon>Pleurotineae</taxon>
        <taxon>Stephanosporaceae</taxon>
        <taxon>Cristinia</taxon>
    </lineage>
</organism>
<dbReference type="Pfam" id="PF12706">
    <property type="entry name" value="Lactamase_B_2"/>
    <property type="match status" value="1"/>
</dbReference>
<gene>
    <name evidence="3" type="ORF">BXZ70DRAFT_151760</name>
</gene>
<reference evidence="3" key="1">
    <citation type="journal article" date="2021" name="New Phytol.">
        <title>Evolutionary innovations through gain and loss of genes in the ectomycorrhizal Boletales.</title>
        <authorList>
            <person name="Wu G."/>
            <person name="Miyauchi S."/>
            <person name="Morin E."/>
            <person name="Kuo A."/>
            <person name="Drula E."/>
            <person name="Varga T."/>
            <person name="Kohler A."/>
            <person name="Feng B."/>
            <person name="Cao Y."/>
            <person name="Lipzen A."/>
            <person name="Daum C."/>
            <person name="Hundley H."/>
            <person name="Pangilinan J."/>
            <person name="Johnson J."/>
            <person name="Barry K."/>
            <person name="LaButti K."/>
            <person name="Ng V."/>
            <person name="Ahrendt S."/>
            <person name="Min B."/>
            <person name="Choi I.G."/>
            <person name="Park H."/>
            <person name="Plett J.M."/>
            <person name="Magnuson J."/>
            <person name="Spatafora J.W."/>
            <person name="Nagy L.G."/>
            <person name="Henrissat B."/>
            <person name="Grigoriev I.V."/>
            <person name="Yang Z.L."/>
            <person name="Xu J."/>
            <person name="Martin F.M."/>
        </authorList>
    </citation>
    <scope>NUCLEOTIDE SEQUENCE</scope>
    <source>
        <strain evidence="3">KKN 215</strain>
    </source>
</reference>
<dbReference type="InterPro" id="IPR036866">
    <property type="entry name" value="RibonucZ/Hydroxyglut_hydro"/>
</dbReference>
<dbReference type="Proteomes" id="UP000813824">
    <property type="component" value="Unassembled WGS sequence"/>
</dbReference>
<dbReference type="InterPro" id="IPR001279">
    <property type="entry name" value="Metallo-B-lactamas"/>
</dbReference>
<feature type="domain" description="Metallo-beta-lactamase" evidence="2">
    <location>
        <begin position="79"/>
        <end position="200"/>
    </location>
</feature>
<name>A0A8K0UN78_9AGAR</name>
<feature type="region of interest" description="Disordered" evidence="1">
    <location>
        <begin position="205"/>
        <end position="235"/>
    </location>
</feature>
<dbReference type="PANTHER" id="PTHR42663">
    <property type="entry name" value="HYDROLASE C777.06C-RELATED-RELATED"/>
    <property type="match status" value="1"/>
</dbReference>
<sequence length="402" mass="43848">MGSLDLPAQTSLEIPVELIFLGTGTSSCVPNIDCLTAPPGGKQCRTCLSTLTPEGKRNIRRNTSMVARLRGRDGNKVTIVVDVGKSFQASAVEWFPKYGLRRIDAVLITHAHADAMNGLDDLRAWTLNAAIQPHVDLYVSQATFVEIQRSFPYLVSKEFASGGGDVPEFKWHIIDDRKPFEIQDTGIRISPFAVHHGRIFSTAPPPQFVPTPNANSPASTSPSTPRIPGSPVHQAISIPPSSLKSEVAPPVQPYLCFGYVINDCVTYISDVSHIPEDVWEFLQPWQNGHGGRSVPPVFILDCLRPKPHTSHFGIGGSVATARRMGAKRTYLTGFGHEVTHDEYTRVCEWVGGKELPAAERSASEAKALGFIEGGKSIWVRPAFDGLRVTVNGDGDVKDEVYN</sequence>
<evidence type="ECO:0000256" key="1">
    <source>
        <dbReference type="SAM" id="MobiDB-lite"/>
    </source>
</evidence>
<evidence type="ECO:0000259" key="2">
    <source>
        <dbReference type="Pfam" id="PF12706"/>
    </source>
</evidence>
<proteinExistence type="predicted"/>
<dbReference type="CDD" id="cd16279">
    <property type="entry name" value="metallo-hydrolase-like_MBL-fold"/>
    <property type="match status" value="1"/>
</dbReference>
<comment type="caution">
    <text evidence="3">The sequence shown here is derived from an EMBL/GenBank/DDBJ whole genome shotgun (WGS) entry which is preliminary data.</text>
</comment>
<dbReference type="PANTHER" id="PTHR42663:SF6">
    <property type="entry name" value="HYDROLASE C777.06C-RELATED"/>
    <property type="match status" value="1"/>
</dbReference>
<dbReference type="AlphaFoldDB" id="A0A8K0UN78"/>
<feature type="compositionally biased region" description="Low complexity" evidence="1">
    <location>
        <begin position="210"/>
        <end position="224"/>
    </location>
</feature>
<dbReference type="Gene3D" id="3.60.15.10">
    <property type="entry name" value="Ribonuclease Z/Hydroxyacylglutathione hydrolase-like"/>
    <property type="match status" value="1"/>
</dbReference>
<evidence type="ECO:0000313" key="3">
    <source>
        <dbReference type="EMBL" id="KAH8100484.1"/>
    </source>
</evidence>
<dbReference type="EMBL" id="JAEVFJ010000015">
    <property type="protein sequence ID" value="KAH8100484.1"/>
    <property type="molecule type" value="Genomic_DNA"/>
</dbReference>
<evidence type="ECO:0000313" key="4">
    <source>
        <dbReference type="Proteomes" id="UP000813824"/>
    </source>
</evidence>
<keyword evidence="4" id="KW-1185">Reference proteome</keyword>
<protein>
    <submittedName>
        <fullName evidence="3">Beta-lactamase-like protein</fullName>
    </submittedName>
</protein>